<evidence type="ECO:0000256" key="3">
    <source>
        <dbReference type="ARBA" id="ARBA00023163"/>
    </source>
</evidence>
<dbReference type="STRING" id="3871.A0A4P1QPM2"/>
<gene>
    <name evidence="5" type="ORF">TanjilG_26558</name>
</gene>
<evidence type="ECO:0008006" key="7">
    <source>
        <dbReference type="Google" id="ProtNLM"/>
    </source>
</evidence>
<keyword evidence="1" id="KW-0678">Repressor</keyword>
<evidence type="ECO:0000256" key="4">
    <source>
        <dbReference type="SAM" id="MobiDB-lite"/>
    </source>
</evidence>
<keyword evidence="6" id="KW-1185">Reference proteome</keyword>
<feature type="region of interest" description="Disordered" evidence="4">
    <location>
        <begin position="334"/>
        <end position="353"/>
    </location>
</feature>
<proteinExistence type="predicted"/>
<dbReference type="Proteomes" id="UP000188354">
    <property type="component" value="Chromosome LG19"/>
</dbReference>
<dbReference type="PANTHER" id="PTHR33388:SF19">
    <property type="entry name" value="SPOROCYTELESS-LIKE EAR-CONTAINING PROTEIN"/>
    <property type="match status" value="1"/>
</dbReference>
<dbReference type="AlphaFoldDB" id="A0A4P1QPM2"/>
<dbReference type="KEGG" id="lang:109333866"/>
<keyword evidence="3" id="KW-0804">Transcription</keyword>
<organism evidence="5 6">
    <name type="scientific">Lupinus angustifolius</name>
    <name type="common">Narrow-leaved blue lupine</name>
    <dbReference type="NCBI Taxonomy" id="3871"/>
    <lineage>
        <taxon>Eukaryota</taxon>
        <taxon>Viridiplantae</taxon>
        <taxon>Streptophyta</taxon>
        <taxon>Embryophyta</taxon>
        <taxon>Tracheophyta</taxon>
        <taxon>Spermatophyta</taxon>
        <taxon>Magnoliopsida</taxon>
        <taxon>eudicotyledons</taxon>
        <taxon>Gunneridae</taxon>
        <taxon>Pentapetalae</taxon>
        <taxon>rosids</taxon>
        <taxon>fabids</taxon>
        <taxon>Fabales</taxon>
        <taxon>Fabaceae</taxon>
        <taxon>Papilionoideae</taxon>
        <taxon>50 kb inversion clade</taxon>
        <taxon>genistoids sensu lato</taxon>
        <taxon>core genistoids</taxon>
        <taxon>Genisteae</taxon>
        <taxon>Lupinus</taxon>
    </lineage>
</organism>
<dbReference type="EMBL" id="CM007379">
    <property type="protein sequence ID" value="OIV91705.1"/>
    <property type="molecule type" value="Genomic_DNA"/>
</dbReference>
<evidence type="ECO:0000313" key="6">
    <source>
        <dbReference type="Proteomes" id="UP000188354"/>
    </source>
</evidence>
<keyword evidence="2" id="KW-0805">Transcription regulation</keyword>
<dbReference type="Gramene" id="OIV91705">
    <property type="protein sequence ID" value="OIV91705"/>
    <property type="gene ID" value="TanjilG_26558"/>
</dbReference>
<accession>A0A4P1QPM2</accession>
<evidence type="ECO:0000313" key="5">
    <source>
        <dbReference type="EMBL" id="OIV91705.1"/>
    </source>
</evidence>
<dbReference type="PANTHER" id="PTHR33388">
    <property type="entry name" value="OS01G0212500 PROTEIN"/>
    <property type="match status" value="1"/>
</dbReference>
<protein>
    <recommendedName>
        <fullName evidence="7">SPOROCYTELESS-like EAR-containing protein</fullName>
    </recommendedName>
</protein>
<sequence>MCSNTGHSACGFENGSSIWSSGLKKQLNKRPRVPKRGPGVAELEKILREQESIGISDRRNNIEGFIPHHHSNNIPSHVPSAPKFDHLGPTTPPSMTSFYGNFGAHSTLLSRNSGSGLVLPEQELFPMNLTSSKSKSISNLNERFDVNQSDSSNSPSRNLPFPAMIQEKTNQYSLPYMKQFLGQGNPTSSGSLPIGMHNHVEPPSSQSSHHNSTSMLHEQHKMVSMKPLHPSSMENSPIPPSNFQGSPMFCHFNRPHLSTTNESHGANFLPFTTSEVSPPSMHLLQGEHSKGNVVPYQVTQDRMEHSFQNSESRSDHRPFFNFLDVKDERVKGVLGPNHGGHEASGGIDLSLKL</sequence>
<evidence type="ECO:0000256" key="2">
    <source>
        <dbReference type="ARBA" id="ARBA00023015"/>
    </source>
</evidence>
<dbReference type="InterPro" id="IPR040356">
    <property type="entry name" value="SPEAR"/>
</dbReference>
<name>A0A4P1QPM2_LUPAN</name>
<evidence type="ECO:0000256" key="1">
    <source>
        <dbReference type="ARBA" id="ARBA00022491"/>
    </source>
</evidence>
<dbReference type="OrthoDB" id="1391265at2759"/>
<reference evidence="5 6" key="1">
    <citation type="journal article" date="2017" name="Plant Biotechnol. J.">
        <title>A comprehensive draft genome sequence for lupin (Lupinus angustifolius), an emerging health food: insights into plant-microbe interactions and legume evolution.</title>
        <authorList>
            <person name="Hane J.K."/>
            <person name="Ming Y."/>
            <person name="Kamphuis L.G."/>
            <person name="Nelson M.N."/>
            <person name="Garg G."/>
            <person name="Atkins C.A."/>
            <person name="Bayer P.E."/>
            <person name="Bravo A."/>
            <person name="Bringans S."/>
            <person name="Cannon S."/>
            <person name="Edwards D."/>
            <person name="Foley R."/>
            <person name="Gao L.L."/>
            <person name="Harrison M.J."/>
            <person name="Huang W."/>
            <person name="Hurgobin B."/>
            <person name="Li S."/>
            <person name="Liu C.W."/>
            <person name="McGrath A."/>
            <person name="Morahan G."/>
            <person name="Murray J."/>
            <person name="Weller J."/>
            <person name="Jian J."/>
            <person name="Singh K.B."/>
        </authorList>
    </citation>
    <scope>NUCLEOTIDE SEQUENCE [LARGE SCALE GENOMIC DNA]</scope>
    <source>
        <strain evidence="6">cv. Tanjil</strain>
        <tissue evidence="5">Whole plant</tissue>
    </source>
</reference>
<dbReference type="GO" id="GO:0003700">
    <property type="term" value="F:DNA-binding transcription factor activity"/>
    <property type="evidence" value="ECO:0007669"/>
    <property type="project" value="InterPro"/>
</dbReference>